<gene>
    <name evidence="2" type="ORF">ACFFTR_30560</name>
</gene>
<accession>A0ABV5MF25</accession>
<dbReference type="InterPro" id="IPR041657">
    <property type="entry name" value="HTH_17"/>
</dbReference>
<dbReference type="RefSeq" id="WP_223100674.1">
    <property type="nucleotide sequence ID" value="NZ_CP061913.1"/>
</dbReference>
<dbReference type="Pfam" id="PF12728">
    <property type="entry name" value="HTH_17"/>
    <property type="match status" value="1"/>
</dbReference>
<dbReference type="Proteomes" id="UP001589608">
    <property type="component" value="Unassembled WGS sequence"/>
</dbReference>
<proteinExistence type="predicted"/>
<name>A0ABV5MF25_9ACTN</name>
<evidence type="ECO:0000313" key="2">
    <source>
        <dbReference type="EMBL" id="MFB9447458.1"/>
    </source>
</evidence>
<protein>
    <submittedName>
        <fullName evidence="2">Helix-turn-helix domain-containing protein</fullName>
    </submittedName>
</protein>
<evidence type="ECO:0000259" key="1">
    <source>
        <dbReference type="Pfam" id="PF12728"/>
    </source>
</evidence>
<sequence length="220" mass="23577">MALLTVTEVAQRLGVSARRVQYLIARGELRALARGVVDDASVDRLLAARGGSRTRPWSEATAWAAVALLSDRNAPWVGDSQRSRLRGRLRRLDSPELVVRARARATASRYAGHPSTGPRLRNEIVDTAAGAAVLGLADTAAVDGYVSANALDQLIARHGLVLDDNGRFTIRATGMPIEIVAELAEAGPVLAALDLAESPDTRERRAGRQALTAALERFRD</sequence>
<organism evidence="2 3">
    <name type="scientific">Dactylosporangium vinaceum</name>
    <dbReference type="NCBI Taxonomy" id="53362"/>
    <lineage>
        <taxon>Bacteria</taxon>
        <taxon>Bacillati</taxon>
        <taxon>Actinomycetota</taxon>
        <taxon>Actinomycetes</taxon>
        <taxon>Micromonosporales</taxon>
        <taxon>Micromonosporaceae</taxon>
        <taxon>Dactylosporangium</taxon>
    </lineage>
</organism>
<evidence type="ECO:0000313" key="3">
    <source>
        <dbReference type="Proteomes" id="UP001589608"/>
    </source>
</evidence>
<reference evidence="2 3" key="1">
    <citation type="submission" date="2024-09" db="EMBL/GenBank/DDBJ databases">
        <authorList>
            <person name="Sun Q."/>
            <person name="Mori K."/>
        </authorList>
    </citation>
    <scope>NUCLEOTIDE SEQUENCE [LARGE SCALE GENOMIC DNA]</scope>
    <source>
        <strain evidence="2 3">JCM 3307</strain>
    </source>
</reference>
<feature type="domain" description="Helix-turn-helix" evidence="1">
    <location>
        <begin position="3"/>
        <end position="32"/>
    </location>
</feature>
<comment type="caution">
    <text evidence="2">The sequence shown here is derived from an EMBL/GenBank/DDBJ whole genome shotgun (WGS) entry which is preliminary data.</text>
</comment>
<keyword evidence="3" id="KW-1185">Reference proteome</keyword>
<dbReference type="EMBL" id="JBHMCA010000053">
    <property type="protein sequence ID" value="MFB9447458.1"/>
    <property type="molecule type" value="Genomic_DNA"/>
</dbReference>